<dbReference type="EMBL" id="HG792018">
    <property type="protein sequence ID" value="CDM35651.1"/>
    <property type="molecule type" value="Genomic_DNA"/>
</dbReference>
<keyword evidence="2 3" id="KW-0040">ANK repeat</keyword>
<dbReference type="Pfam" id="PF12796">
    <property type="entry name" value="Ank_2"/>
    <property type="match status" value="1"/>
</dbReference>
<evidence type="ECO:0000313" key="5">
    <source>
        <dbReference type="Proteomes" id="UP000030686"/>
    </source>
</evidence>
<sequence length="175" mass="19118">MMEEMPKFVLDHEPGVCSLSDHFGASKDLETHQKQAPEEILQYSRQSQQQKSTDDWNQCIYADAAIGGPREPTKRYIAEDKGGTTLGGQHCTTQHTAHIKIVAELLIAGADPEARDNEGRSPLHAAADAECEPIIRLLVREGADLNAAIGISGISSSEEGDMPFSWWIEPMDACS</sequence>
<dbReference type="InterPro" id="IPR050745">
    <property type="entry name" value="Multifunctional_regulatory"/>
</dbReference>
<dbReference type="OrthoDB" id="4807664at2759"/>
<dbReference type="Proteomes" id="UP000030686">
    <property type="component" value="Unassembled WGS sequence"/>
</dbReference>
<evidence type="ECO:0000313" key="4">
    <source>
        <dbReference type="EMBL" id="CDM35651.1"/>
    </source>
</evidence>
<gene>
    <name evidence="4" type="ORF">PROQFM164_S04g000532</name>
</gene>
<keyword evidence="1" id="KW-0677">Repeat</keyword>
<evidence type="ECO:0000256" key="2">
    <source>
        <dbReference type="ARBA" id="ARBA00023043"/>
    </source>
</evidence>
<dbReference type="InterPro" id="IPR002110">
    <property type="entry name" value="Ankyrin_rpt"/>
</dbReference>
<protein>
    <submittedName>
        <fullName evidence="4">Ankyrin repeat-containing domain</fullName>
    </submittedName>
</protein>
<evidence type="ECO:0000256" key="1">
    <source>
        <dbReference type="ARBA" id="ARBA00022737"/>
    </source>
</evidence>
<dbReference type="InterPro" id="IPR036770">
    <property type="entry name" value="Ankyrin_rpt-contain_sf"/>
</dbReference>
<dbReference type="PANTHER" id="PTHR24189">
    <property type="entry name" value="MYOTROPHIN"/>
    <property type="match status" value="1"/>
</dbReference>
<dbReference type="AlphaFoldDB" id="W6QI12"/>
<dbReference type="SUPFAM" id="SSF48403">
    <property type="entry name" value="Ankyrin repeat"/>
    <property type="match status" value="1"/>
</dbReference>
<accession>W6QI12</accession>
<dbReference type="PROSITE" id="PS50088">
    <property type="entry name" value="ANK_REPEAT"/>
    <property type="match status" value="1"/>
</dbReference>
<dbReference type="STRING" id="1365484.W6QI12"/>
<dbReference type="PROSITE" id="PS50297">
    <property type="entry name" value="ANK_REP_REGION"/>
    <property type="match status" value="1"/>
</dbReference>
<reference evidence="4" key="1">
    <citation type="journal article" date="2014" name="Nat. Commun.">
        <title>Multiple recent horizontal transfers of a large genomic region in cheese making fungi.</title>
        <authorList>
            <person name="Cheeseman K."/>
            <person name="Ropars J."/>
            <person name="Renault P."/>
            <person name="Dupont J."/>
            <person name="Gouzy J."/>
            <person name="Branca A."/>
            <person name="Abraham A.L."/>
            <person name="Ceppi M."/>
            <person name="Conseiller E."/>
            <person name="Debuchy R."/>
            <person name="Malagnac F."/>
            <person name="Goarin A."/>
            <person name="Silar P."/>
            <person name="Lacoste S."/>
            <person name="Sallet E."/>
            <person name="Bensimon A."/>
            <person name="Giraud T."/>
            <person name="Brygoo Y."/>
        </authorList>
    </citation>
    <scope>NUCLEOTIDE SEQUENCE [LARGE SCALE GENOMIC DNA]</scope>
    <source>
        <strain evidence="4">FM164</strain>
    </source>
</reference>
<dbReference type="SMART" id="SM00248">
    <property type="entry name" value="ANK"/>
    <property type="match status" value="1"/>
</dbReference>
<dbReference type="Gene3D" id="1.25.40.20">
    <property type="entry name" value="Ankyrin repeat-containing domain"/>
    <property type="match status" value="1"/>
</dbReference>
<feature type="repeat" description="ANK" evidence="3">
    <location>
        <begin position="118"/>
        <end position="150"/>
    </location>
</feature>
<dbReference type="PANTHER" id="PTHR24189:SF50">
    <property type="entry name" value="ANKYRIN REPEAT AND SOCS BOX PROTEIN 2"/>
    <property type="match status" value="1"/>
</dbReference>
<evidence type="ECO:0000256" key="3">
    <source>
        <dbReference type="PROSITE-ProRule" id="PRU00023"/>
    </source>
</evidence>
<proteinExistence type="predicted"/>
<keyword evidence="5" id="KW-1185">Reference proteome</keyword>
<name>W6QI12_PENRF</name>
<organism evidence="4 5">
    <name type="scientific">Penicillium roqueforti (strain FM164)</name>
    <dbReference type="NCBI Taxonomy" id="1365484"/>
    <lineage>
        <taxon>Eukaryota</taxon>
        <taxon>Fungi</taxon>
        <taxon>Dikarya</taxon>
        <taxon>Ascomycota</taxon>
        <taxon>Pezizomycotina</taxon>
        <taxon>Eurotiomycetes</taxon>
        <taxon>Eurotiomycetidae</taxon>
        <taxon>Eurotiales</taxon>
        <taxon>Aspergillaceae</taxon>
        <taxon>Penicillium</taxon>
    </lineage>
</organism>